<keyword evidence="4" id="KW-1185">Reference proteome</keyword>
<dbReference type="EMBL" id="NPKI01000005">
    <property type="protein sequence ID" value="PAQ03912.1"/>
    <property type="molecule type" value="Genomic_DNA"/>
</dbReference>
<feature type="compositionally biased region" description="Acidic residues" evidence="1">
    <location>
        <begin position="235"/>
        <end position="246"/>
    </location>
</feature>
<sequence>MAKLPNSTTDSTKTPPLETDELRKAIRKFFRETLYDDPSGEKRPVGSYRWGVYAFYDYDGEPIYVGQTKEKVSGRVGRHLTNQRTDAVAMSVLDPFEVAEIQVWPLPQFEAVGSKHSDFKTANAHLNALEHLVFTRLRNESKFKAILNEKDPPAPTVEITEPPSMRGSIVSDRIQELRGHPDTRLARRALIVSKLSQVISEREVKMGLRRVLVTQTRRMNWLAERRFEKLGGESLVEEGAEDEEDTKGDLDGDGTAIPH</sequence>
<dbReference type="InterPro" id="IPR000305">
    <property type="entry name" value="GIY-YIG_endonuc"/>
</dbReference>
<feature type="region of interest" description="Disordered" evidence="1">
    <location>
        <begin position="232"/>
        <end position="259"/>
    </location>
</feature>
<evidence type="ECO:0000313" key="4">
    <source>
        <dbReference type="Proteomes" id="UP000216215"/>
    </source>
</evidence>
<gene>
    <name evidence="3" type="ORF">CIT25_02315</name>
</gene>
<dbReference type="PROSITE" id="PS50164">
    <property type="entry name" value="GIY_YIG"/>
    <property type="match status" value="1"/>
</dbReference>
<comment type="caution">
    <text evidence="3">The sequence shown here is derived from an EMBL/GenBank/DDBJ whole genome shotgun (WGS) entry which is preliminary data.</text>
</comment>
<reference evidence="4" key="1">
    <citation type="submission" date="2017-08" db="EMBL/GenBank/DDBJ databases">
        <title>Mesorhizobium wenxinae sp. nov., a novel rhizobial species isolated from root nodules of chickpea (Cicer arietinum L.).</title>
        <authorList>
            <person name="Zhang J."/>
        </authorList>
    </citation>
    <scope>NUCLEOTIDE SEQUENCE [LARGE SCALE GENOMIC DNA]</scope>
    <source>
        <strain evidence="4">USDA 3392</strain>
    </source>
</reference>
<name>A0AB36RI77_9HYPH</name>
<evidence type="ECO:0000256" key="1">
    <source>
        <dbReference type="SAM" id="MobiDB-lite"/>
    </source>
</evidence>
<feature type="domain" description="GIY-YIG" evidence="2">
    <location>
        <begin position="48"/>
        <end position="140"/>
    </location>
</feature>
<feature type="region of interest" description="Disordered" evidence="1">
    <location>
        <begin position="1"/>
        <end position="20"/>
    </location>
</feature>
<accession>A0AB36RI77</accession>
<organism evidence="3 4">
    <name type="scientific">Mesorhizobium mediterraneum</name>
    <dbReference type="NCBI Taxonomy" id="43617"/>
    <lineage>
        <taxon>Bacteria</taxon>
        <taxon>Pseudomonadati</taxon>
        <taxon>Pseudomonadota</taxon>
        <taxon>Alphaproteobacteria</taxon>
        <taxon>Hyphomicrobiales</taxon>
        <taxon>Phyllobacteriaceae</taxon>
        <taxon>Mesorhizobium</taxon>
    </lineage>
</organism>
<evidence type="ECO:0000259" key="2">
    <source>
        <dbReference type="PROSITE" id="PS50164"/>
    </source>
</evidence>
<dbReference type="SUPFAM" id="SSF82771">
    <property type="entry name" value="GIY-YIG endonuclease"/>
    <property type="match status" value="1"/>
</dbReference>
<evidence type="ECO:0000313" key="3">
    <source>
        <dbReference type="EMBL" id="PAQ03912.1"/>
    </source>
</evidence>
<dbReference type="AlphaFoldDB" id="A0AB36RI77"/>
<dbReference type="CDD" id="cd00719">
    <property type="entry name" value="GIY-YIG_SF"/>
    <property type="match status" value="1"/>
</dbReference>
<dbReference type="RefSeq" id="WP_095482962.1">
    <property type="nucleotide sequence ID" value="NZ_CP088153.1"/>
</dbReference>
<protein>
    <submittedName>
        <fullName evidence="3">Excinuclease ABC subunit C</fullName>
    </submittedName>
</protein>
<feature type="compositionally biased region" description="Polar residues" evidence="1">
    <location>
        <begin position="1"/>
        <end position="14"/>
    </location>
</feature>
<dbReference type="Proteomes" id="UP000216215">
    <property type="component" value="Unassembled WGS sequence"/>
</dbReference>
<proteinExistence type="predicted"/>
<dbReference type="InterPro" id="IPR035901">
    <property type="entry name" value="GIY-YIG_endonuc_sf"/>
</dbReference>
<dbReference type="Pfam" id="PF01541">
    <property type="entry name" value="GIY-YIG"/>
    <property type="match status" value="1"/>
</dbReference>